<dbReference type="GO" id="GO:0005737">
    <property type="term" value="C:cytoplasm"/>
    <property type="evidence" value="ECO:0007669"/>
    <property type="project" value="TreeGrafter"/>
</dbReference>
<dbReference type="PANTHER" id="PTHR11081">
    <property type="entry name" value="FLAP ENDONUCLEASE FAMILY MEMBER"/>
    <property type="match status" value="1"/>
</dbReference>
<evidence type="ECO:0000256" key="8">
    <source>
        <dbReference type="ARBA" id="ARBA00022801"/>
    </source>
</evidence>
<evidence type="ECO:0000259" key="16">
    <source>
        <dbReference type="SMART" id="SM00484"/>
    </source>
</evidence>
<keyword evidence="11" id="KW-0496">Mitochondrion</keyword>
<dbReference type="PANTHER" id="PTHR11081:SF69">
    <property type="entry name" value="XP-G FAMILY NUCLEASE"/>
    <property type="match status" value="1"/>
</dbReference>
<dbReference type="GO" id="GO:0008409">
    <property type="term" value="F:5'-3' exonuclease activity"/>
    <property type="evidence" value="ECO:0007669"/>
    <property type="project" value="TreeGrafter"/>
</dbReference>
<comment type="caution">
    <text evidence="18">The sequence shown here is derived from an EMBL/GenBank/DDBJ whole genome shotgun (WGS) entry which is preliminary data.</text>
</comment>
<dbReference type="SMART" id="SM00279">
    <property type="entry name" value="HhH2"/>
    <property type="match status" value="1"/>
</dbReference>
<dbReference type="SUPFAM" id="SSF47807">
    <property type="entry name" value="5' to 3' exonuclease, C-terminal subdomain"/>
    <property type="match status" value="1"/>
</dbReference>
<dbReference type="InterPro" id="IPR006086">
    <property type="entry name" value="XPG-I_dom"/>
</dbReference>
<gene>
    <name evidence="18" type="ORF">BDA99DRAFT_303133</name>
</gene>
<dbReference type="GO" id="GO:0005634">
    <property type="term" value="C:nucleus"/>
    <property type="evidence" value="ECO:0007669"/>
    <property type="project" value="TreeGrafter"/>
</dbReference>
<keyword evidence="7" id="KW-0227">DNA damage</keyword>
<dbReference type="AlphaFoldDB" id="A0AAD5KH56"/>
<dbReference type="InterPro" id="IPR008918">
    <property type="entry name" value="HhH2"/>
</dbReference>
<evidence type="ECO:0000256" key="2">
    <source>
        <dbReference type="ARBA" id="ARBA00022553"/>
    </source>
</evidence>
<proteinExistence type="inferred from homology"/>
<dbReference type="GO" id="GO:0017108">
    <property type="term" value="F:5'-flap endonuclease activity"/>
    <property type="evidence" value="ECO:0007669"/>
    <property type="project" value="TreeGrafter"/>
</dbReference>
<dbReference type="GO" id="GO:0006260">
    <property type="term" value="P:DNA replication"/>
    <property type="evidence" value="ECO:0007669"/>
    <property type="project" value="UniProtKB-KW"/>
</dbReference>
<keyword evidence="13" id="KW-0539">Nucleus</keyword>
<dbReference type="Gene3D" id="1.10.150.20">
    <property type="entry name" value="5' to 3' exonuclease, C-terminal subdomain"/>
    <property type="match status" value="1"/>
</dbReference>
<evidence type="ECO:0000313" key="19">
    <source>
        <dbReference type="Proteomes" id="UP001209540"/>
    </source>
</evidence>
<dbReference type="Proteomes" id="UP001209540">
    <property type="component" value="Unassembled WGS sequence"/>
</dbReference>
<evidence type="ECO:0000256" key="14">
    <source>
        <dbReference type="ARBA" id="ARBA00034726"/>
    </source>
</evidence>
<keyword evidence="10" id="KW-0460">Magnesium</keyword>
<dbReference type="EMBL" id="JAIXMP010000006">
    <property type="protein sequence ID" value="KAI9271730.1"/>
    <property type="molecule type" value="Genomic_DNA"/>
</dbReference>
<evidence type="ECO:0000256" key="9">
    <source>
        <dbReference type="ARBA" id="ARBA00022839"/>
    </source>
</evidence>
<dbReference type="GO" id="GO:0003677">
    <property type="term" value="F:DNA binding"/>
    <property type="evidence" value="ECO:0007669"/>
    <property type="project" value="InterPro"/>
</dbReference>
<evidence type="ECO:0000256" key="1">
    <source>
        <dbReference type="ARBA" id="ARBA00001946"/>
    </source>
</evidence>
<evidence type="ECO:0000256" key="7">
    <source>
        <dbReference type="ARBA" id="ARBA00022763"/>
    </source>
</evidence>
<organism evidence="18 19">
    <name type="scientific">Phascolomyces articulosus</name>
    <dbReference type="NCBI Taxonomy" id="60185"/>
    <lineage>
        <taxon>Eukaryota</taxon>
        <taxon>Fungi</taxon>
        <taxon>Fungi incertae sedis</taxon>
        <taxon>Mucoromycota</taxon>
        <taxon>Mucoromycotina</taxon>
        <taxon>Mucoromycetes</taxon>
        <taxon>Mucorales</taxon>
        <taxon>Lichtheimiaceae</taxon>
        <taxon>Phascolomyces</taxon>
    </lineage>
</organism>
<evidence type="ECO:0000256" key="13">
    <source>
        <dbReference type="ARBA" id="ARBA00023242"/>
    </source>
</evidence>
<name>A0AAD5KH56_9FUNG</name>
<protein>
    <submittedName>
        <fullName evidence="18">PIN domain-like protein</fullName>
    </submittedName>
</protein>
<feature type="domain" description="XPG N-terminal" evidence="17">
    <location>
        <begin position="1"/>
        <end position="98"/>
    </location>
</feature>
<evidence type="ECO:0000256" key="11">
    <source>
        <dbReference type="ARBA" id="ARBA00023128"/>
    </source>
</evidence>
<dbReference type="SMART" id="SM00484">
    <property type="entry name" value="XPGI"/>
    <property type="match status" value="1"/>
</dbReference>
<keyword evidence="2" id="KW-0597">Phosphoprotein</keyword>
<keyword evidence="12" id="KW-0234">DNA repair</keyword>
<accession>A0AAD5KH56</accession>
<dbReference type="Pfam" id="PF00867">
    <property type="entry name" value="XPG_I"/>
    <property type="match status" value="1"/>
</dbReference>
<evidence type="ECO:0000259" key="17">
    <source>
        <dbReference type="SMART" id="SM00485"/>
    </source>
</evidence>
<evidence type="ECO:0000256" key="4">
    <source>
        <dbReference type="ARBA" id="ARBA00022722"/>
    </source>
</evidence>
<dbReference type="GO" id="GO:0006281">
    <property type="term" value="P:DNA repair"/>
    <property type="evidence" value="ECO:0007669"/>
    <property type="project" value="UniProtKB-KW"/>
</dbReference>
<dbReference type="PRINTS" id="PR00853">
    <property type="entry name" value="XPGRADSUPER"/>
</dbReference>
<keyword evidence="6" id="KW-0255">Endonuclease</keyword>
<dbReference type="InterPro" id="IPR006084">
    <property type="entry name" value="XPG/Rad2"/>
</dbReference>
<evidence type="ECO:0000256" key="15">
    <source>
        <dbReference type="SAM" id="MobiDB-lite"/>
    </source>
</evidence>
<feature type="compositionally biased region" description="Polar residues" evidence="15">
    <location>
        <begin position="141"/>
        <end position="164"/>
    </location>
</feature>
<keyword evidence="9" id="KW-0269">Exonuclease</keyword>
<keyword evidence="4" id="KW-0540">Nuclease</keyword>
<evidence type="ECO:0000256" key="6">
    <source>
        <dbReference type="ARBA" id="ARBA00022759"/>
    </source>
</evidence>
<keyword evidence="5" id="KW-0479">Metal-binding</keyword>
<dbReference type="Gene3D" id="3.40.50.1010">
    <property type="entry name" value="5'-nuclease"/>
    <property type="match status" value="1"/>
</dbReference>
<evidence type="ECO:0000256" key="5">
    <source>
        <dbReference type="ARBA" id="ARBA00022723"/>
    </source>
</evidence>
<evidence type="ECO:0000256" key="3">
    <source>
        <dbReference type="ARBA" id="ARBA00022705"/>
    </source>
</evidence>
<keyword evidence="19" id="KW-1185">Reference proteome</keyword>
<dbReference type="SMART" id="SM00485">
    <property type="entry name" value="XPGN"/>
    <property type="match status" value="1"/>
</dbReference>
<comment type="similarity">
    <text evidence="14">Belongs to the XPG/RAD2 endonuclease family. FEN1 subfamily.</text>
</comment>
<dbReference type="Pfam" id="PF00752">
    <property type="entry name" value="XPG_N"/>
    <property type="match status" value="1"/>
</dbReference>
<reference evidence="18" key="2">
    <citation type="submission" date="2023-02" db="EMBL/GenBank/DDBJ databases">
        <authorList>
            <consortium name="DOE Joint Genome Institute"/>
            <person name="Mondo S.J."/>
            <person name="Chang Y."/>
            <person name="Wang Y."/>
            <person name="Ahrendt S."/>
            <person name="Andreopoulos W."/>
            <person name="Barry K."/>
            <person name="Beard J."/>
            <person name="Benny G.L."/>
            <person name="Blankenship S."/>
            <person name="Bonito G."/>
            <person name="Cuomo C."/>
            <person name="Desiro A."/>
            <person name="Gervers K.A."/>
            <person name="Hundley H."/>
            <person name="Kuo A."/>
            <person name="LaButti K."/>
            <person name="Lang B.F."/>
            <person name="Lipzen A."/>
            <person name="O'Donnell K."/>
            <person name="Pangilinan J."/>
            <person name="Reynolds N."/>
            <person name="Sandor L."/>
            <person name="Smith M.W."/>
            <person name="Tsang A."/>
            <person name="Grigoriev I.V."/>
            <person name="Stajich J.E."/>
            <person name="Spatafora J.W."/>
        </authorList>
    </citation>
    <scope>NUCLEOTIDE SEQUENCE</scope>
    <source>
        <strain evidence="18">RSA 2281</strain>
    </source>
</reference>
<keyword evidence="8" id="KW-0378">Hydrolase</keyword>
<evidence type="ECO:0000256" key="10">
    <source>
        <dbReference type="ARBA" id="ARBA00022842"/>
    </source>
</evidence>
<dbReference type="InterPro" id="IPR036279">
    <property type="entry name" value="5-3_exonuclease_C_sf"/>
</dbReference>
<dbReference type="SUPFAM" id="SSF88723">
    <property type="entry name" value="PIN domain-like"/>
    <property type="match status" value="1"/>
</dbReference>
<evidence type="ECO:0000256" key="12">
    <source>
        <dbReference type="ARBA" id="ARBA00023204"/>
    </source>
</evidence>
<keyword evidence="3" id="KW-0235">DNA replication</keyword>
<feature type="region of interest" description="Disordered" evidence="15">
    <location>
        <begin position="141"/>
        <end position="171"/>
    </location>
</feature>
<comment type="cofactor">
    <cofactor evidence="1">
        <name>Mg(2+)</name>
        <dbReference type="ChEBI" id="CHEBI:18420"/>
    </cofactor>
</comment>
<dbReference type="FunFam" id="1.10.150.20:FF:000009">
    <property type="entry name" value="Flap endonuclease 1"/>
    <property type="match status" value="1"/>
</dbReference>
<dbReference type="GO" id="GO:0046872">
    <property type="term" value="F:metal ion binding"/>
    <property type="evidence" value="ECO:0007669"/>
    <property type="project" value="UniProtKB-KW"/>
</dbReference>
<evidence type="ECO:0000313" key="18">
    <source>
        <dbReference type="EMBL" id="KAI9271730.1"/>
    </source>
</evidence>
<feature type="domain" description="XPG-I" evidence="16">
    <location>
        <begin position="266"/>
        <end position="336"/>
    </location>
</feature>
<reference evidence="18" key="1">
    <citation type="journal article" date="2022" name="IScience">
        <title>Evolution of zygomycete secretomes and the origins of terrestrial fungal ecologies.</title>
        <authorList>
            <person name="Chang Y."/>
            <person name="Wang Y."/>
            <person name="Mondo S."/>
            <person name="Ahrendt S."/>
            <person name="Andreopoulos W."/>
            <person name="Barry K."/>
            <person name="Beard J."/>
            <person name="Benny G.L."/>
            <person name="Blankenship S."/>
            <person name="Bonito G."/>
            <person name="Cuomo C."/>
            <person name="Desiro A."/>
            <person name="Gervers K.A."/>
            <person name="Hundley H."/>
            <person name="Kuo A."/>
            <person name="LaButti K."/>
            <person name="Lang B.F."/>
            <person name="Lipzen A."/>
            <person name="O'Donnell K."/>
            <person name="Pangilinan J."/>
            <person name="Reynolds N."/>
            <person name="Sandor L."/>
            <person name="Smith M.E."/>
            <person name="Tsang A."/>
            <person name="Grigoriev I.V."/>
            <person name="Stajich J.E."/>
            <person name="Spatafora J.W."/>
        </authorList>
    </citation>
    <scope>NUCLEOTIDE SEQUENCE</scope>
    <source>
        <strain evidence="18">RSA 2281</strain>
    </source>
</reference>
<dbReference type="InterPro" id="IPR029060">
    <property type="entry name" value="PIN-like_dom_sf"/>
</dbReference>
<sequence length="411" mass="47401">MGVHSLTAVLRRYAPQSLKTKRTHAFSNQVIAFDASCHLNKFIYGEEVRPHRHVYGFYLMARYCQLHNITPIFVFDGAYRIAAKQLEHSRREKSRRKIQPSLDYERARSVRLASWTNAYRDLSDDAATRILEQLLTTTPPTRSAISYPSKETTPMTKAKTTMNESDTDRAKKVDDEVIEKQLVQLATDLNDALELAEDTEKYTRTVRGLSAREHAVMTSMIRDRIEDTDTALQDLQNDNQQMMSSLEKRSIRITQALRQECLEFLRTLGFICMTCEHHEAEAMCSELARQNITTATVTEDMDALVFGDAPILRYFFARNRPILEIDPVIAREQLHLTRDQFIDFCILSGTDFSGTIQGIGPIRALEYIQRYGSIEHILDDLSNTKYSPSDTFNYKLAREVRKTIHTNIHRY</sequence>
<dbReference type="InterPro" id="IPR006085">
    <property type="entry name" value="XPG_DNA_repair_N"/>
</dbReference>